<gene>
    <name evidence="9" type="ORF">H9659_06510</name>
</gene>
<evidence type="ECO:0000256" key="4">
    <source>
        <dbReference type="ARBA" id="ARBA00022989"/>
    </source>
</evidence>
<dbReference type="Pfam" id="PF00990">
    <property type="entry name" value="GGDEF"/>
    <property type="match status" value="1"/>
</dbReference>
<dbReference type="InterPro" id="IPR033479">
    <property type="entry name" value="dCache_1"/>
</dbReference>
<keyword evidence="10" id="KW-1185">Reference proteome</keyword>
<dbReference type="CDD" id="cd01949">
    <property type="entry name" value="GGDEF"/>
    <property type="match status" value="1"/>
</dbReference>
<dbReference type="Gene3D" id="3.30.70.270">
    <property type="match status" value="1"/>
</dbReference>
<dbReference type="SMART" id="SM00052">
    <property type="entry name" value="EAL"/>
    <property type="match status" value="1"/>
</dbReference>
<dbReference type="PANTHER" id="PTHR33121">
    <property type="entry name" value="CYCLIC DI-GMP PHOSPHODIESTERASE PDEF"/>
    <property type="match status" value="1"/>
</dbReference>
<dbReference type="NCBIfam" id="TIGR00254">
    <property type="entry name" value="GGDEF"/>
    <property type="match status" value="1"/>
</dbReference>
<sequence length="720" mass="81001">MSTSKKPLALFILSMVFVVTVLFLATEYKSGRSETAQFVYKETGELLESVADEANRFGNERVGELELIAKYIAVIADDKEELQSFLKEQNRKMPFLAGLGFISPDGVVMAADGSRFSVKERESFERAMTGHITTSELFNFEQDPDLQVTAISVPVSKNGKVIGVLSGVTSLSDIIHRLVSETSLLGTVYLIKNDQVIYTSGEMISGIDTIHESERILKGIADSPSGVILEDEKTAHYLFYKTAWNDWVTAVDSAGHPDMEKMLAKRWHYTFVASSVLLMVIVGYLYILKLERKQHHASRQDDLTQLGNLVGLEEDIDNLYQTKQKPCTIILMNLRGFKTINNWAGYESGDHILVEVGKRLSSKLPERYPPYRIGGGEFAVLLPGDRTRKQAEEITAELCDLIQRPFESVNHETVRMKVYAGIRQVDANSIENASQIIHDVVFACQEARRLTEAPYAFFTEELKRLDSERKLFVKELSAALDRQEFKLVYQPIYSFREDRIVCFESLLRWDSSEFGMVSPLEFISLLEESGMILEVGDWIIQEAAMQISKWRREGYPELYITVNVSVKQLLDETFISRVQHIVSETNASPDSLVFEITESVVVEDRETALLTVTKLNDLGISTALDDFGTGYSSLAILSLLPFQYLKVDRSFLDDLYSRESQAASVLKGIVSIASGLGQVTIMEGVETKAQMELLKELGADRIQGYYISKPVPPNQAFELL</sequence>
<evidence type="ECO:0000256" key="5">
    <source>
        <dbReference type="ARBA" id="ARBA00023136"/>
    </source>
</evidence>
<dbReference type="InterPro" id="IPR043128">
    <property type="entry name" value="Rev_trsase/Diguanyl_cyclase"/>
</dbReference>
<name>A0ABR8PII3_9BACL</name>
<dbReference type="EMBL" id="JACSQY010000003">
    <property type="protein sequence ID" value="MBD7907976.1"/>
    <property type="molecule type" value="Genomic_DNA"/>
</dbReference>
<comment type="subcellular location">
    <subcellularLocation>
        <location evidence="1">Cell membrane</location>
        <topology evidence="1">Multi-pass membrane protein</topology>
    </subcellularLocation>
</comment>
<comment type="caution">
    <text evidence="9">The sequence shown here is derived from an EMBL/GenBank/DDBJ whole genome shotgun (WGS) entry which is preliminary data.</text>
</comment>
<evidence type="ECO:0000256" key="6">
    <source>
        <dbReference type="SAM" id="Phobius"/>
    </source>
</evidence>
<dbReference type="SMART" id="SM00267">
    <property type="entry name" value="GGDEF"/>
    <property type="match status" value="1"/>
</dbReference>
<dbReference type="InterPro" id="IPR000160">
    <property type="entry name" value="GGDEF_dom"/>
</dbReference>
<dbReference type="Pfam" id="PF00563">
    <property type="entry name" value="EAL"/>
    <property type="match status" value="1"/>
</dbReference>
<keyword evidence="5 6" id="KW-0472">Membrane</keyword>
<evidence type="ECO:0000313" key="10">
    <source>
        <dbReference type="Proteomes" id="UP000659496"/>
    </source>
</evidence>
<keyword evidence="2" id="KW-1003">Cell membrane</keyword>
<keyword evidence="3 6" id="KW-0812">Transmembrane</keyword>
<dbReference type="Proteomes" id="UP000659496">
    <property type="component" value="Unassembled WGS sequence"/>
</dbReference>
<dbReference type="PANTHER" id="PTHR33121:SF79">
    <property type="entry name" value="CYCLIC DI-GMP PHOSPHODIESTERASE PDED-RELATED"/>
    <property type="match status" value="1"/>
</dbReference>
<dbReference type="InterPro" id="IPR035919">
    <property type="entry name" value="EAL_sf"/>
</dbReference>
<feature type="domain" description="GGDEF" evidence="8">
    <location>
        <begin position="325"/>
        <end position="460"/>
    </location>
</feature>
<evidence type="ECO:0000259" key="8">
    <source>
        <dbReference type="PROSITE" id="PS50887"/>
    </source>
</evidence>
<dbReference type="Pfam" id="PF02743">
    <property type="entry name" value="dCache_1"/>
    <property type="match status" value="1"/>
</dbReference>
<evidence type="ECO:0000259" key="7">
    <source>
        <dbReference type="PROSITE" id="PS50883"/>
    </source>
</evidence>
<accession>A0ABR8PII3</accession>
<feature type="domain" description="EAL" evidence="7">
    <location>
        <begin position="469"/>
        <end position="720"/>
    </location>
</feature>
<evidence type="ECO:0000256" key="3">
    <source>
        <dbReference type="ARBA" id="ARBA00022692"/>
    </source>
</evidence>
<dbReference type="Gene3D" id="3.20.20.450">
    <property type="entry name" value="EAL domain"/>
    <property type="match status" value="1"/>
</dbReference>
<dbReference type="SUPFAM" id="SSF55073">
    <property type="entry name" value="Nucleotide cyclase"/>
    <property type="match status" value="1"/>
</dbReference>
<dbReference type="CDD" id="cd18773">
    <property type="entry name" value="PDC1_HK_sensor"/>
    <property type="match status" value="1"/>
</dbReference>
<evidence type="ECO:0000256" key="1">
    <source>
        <dbReference type="ARBA" id="ARBA00004651"/>
    </source>
</evidence>
<proteinExistence type="predicted"/>
<dbReference type="InterPro" id="IPR050706">
    <property type="entry name" value="Cyclic-di-GMP_PDE-like"/>
</dbReference>
<dbReference type="PROSITE" id="PS50883">
    <property type="entry name" value="EAL"/>
    <property type="match status" value="1"/>
</dbReference>
<dbReference type="InterPro" id="IPR001633">
    <property type="entry name" value="EAL_dom"/>
</dbReference>
<dbReference type="CDD" id="cd01948">
    <property type="entry name" value="EAL"/>
    <property type="match status" value="1"/>
</dbReference>
<organism evidence="9 10">
    <name type="scientific">Sporosarcina gallistercoris</name>
    <dbReference type="NCBI Taxonomy" id="2762245"/>
    <lineage>
        <taxon>Bacteria</taxon>
        <taxon>Bacillati</taxon>
        <taxon>Bacillota</taxon>
        <taxon>Bacilli</taxon>
        <taxon>Bacillales</taxon>
        <taxon>Caryophanaceae</taxon>
        <taxon>Sporosarcina</taxon>
    </lineage>
</organism>
<dbReference type="InterPro" id="IPR029787">
    <property type="entry name" value="Nucleotide_cyclase"/>
</dbReference>
<evidence type="ECO:0000256" key="2">
    <source>
        <dbReference type="ARBA" id="ARBA00022475"/>
    </source>
</evidence>
<protein>
    <submittedName>
        <fullName evidence="9">EAL domain-containing protein</fullName>
    </submittedName>
</protein>
<keyword evidence="4 6" id="KW-1133">Transmembrane helix</keyword>
<reference evidence="9 10" key="1">
    <citation type="submission" date="2020-08" db="EMBL/GenBank/DDBJ databases">
        <title>A Genomic Blueprint of the Chicken Gut Microbiome.</title>
        <authorList>
            <person name="Gilroy R."/>
            <person name="Ravi A."/>
            <person name="Getino M."/>
            <person name="Pursley I."/>
            <person name="Horton D.L."/>
            <person name="Alikhan N.-F."/>
            <person name="Baker D."/>
            <person name="Gharbi K."/>
            <person name="Hall N."/>
            <person name="Watson M."/>
            <person name="Adriaenssens E.M."/>
            <person name="Foster-Nyarko E."/>
            <person name="Jarju S."/>
            <person name="Secka A."/>
            <person name="Antonio M."/>
            <person name="Oren A."/>
            <person name="Chaudhuri R."/>
            <person name="La Ragione R.M."/>
            <person name="Hildebrand F."/>
            <person name="Pallen M.J."/>
        </authorList>
    </citation>
    <scope>NUCLEOTIDE SEQUENCE [LARGE SCALE GENOMIC DNA]</scope>
    <source>
        <strain evidence="9 10">Sa3CUA8</strain>
    </source>
</reference>
<dbReference type="SUPFAM" id="SSF141868">
    <property type="entry name" value="EAL domain-like"/>
    <property type="match status" value="1"/>
</dbReference>
<dbReference type="PROSITE" id="PS50887">
    <property type="entry name" value="GGDEF"/>
    <property type="match status" value="1"/>
</dbReference>
<dbReference type="Gene3D" id="3.30.450.20">
    <property type="entry name" value="PAS domain"/>
    <property type="match status" value="1"/>
</dbReference>
<evidence type="ECO:0000313" key="9">
    <source>
        <dbReference type="EMBL" id="MBD7907976.1"/>
    </source>
</evidence>
<feature type="transmembrane region" description="Helical" evidence="6">
    <location>
        <begin position="267"/>
        <end position="288"/>
    </location>
</feature>